<dbReference type="PANTHER" id="PTHR34292">
    <property type="entry name" value="OUTER SPORE WALL PROTEIN LDS1"/>
    <property type="match status" value="1"/>
</dbReference>
<dbReference type="OrthoDB" id="10012223at2759"/>
<dbReference type="AlphaFoldDB" id="A0A8S0XTN2"/>
<sequence length="372" mass="42468">MSVFWTVPLNIDWSASPQLRTGAAAFRAQPQLRFIHRRRHRPCYHIPRSSSSPTLKMSLTAGGPDAQDALFEKTSSTQVPKSLTRATLRMEFPPSYVLVGVYRLFTDPLLYKPAWDKCKHATRRGAIVGAIWAFLTFSIQRKFIQVFLSNSPRITGLSDDTMFGYPLPFSITTYAALTILGSQVTYILQFFLRRNIRIARDRAWDQTLTSRGKGPEFWGPYVEEWKAPPRLGVDGKKQGLLEKWAGGWFGLFVVKNVLLSPFQIYPFVGVTVTSWFKALGTAHILHRRYFEAKKMTPSQIAVFMEERKWDYRVFGFTAAILESLPIIGLVFTISNRVGAAMWAHDLEKKQHYFADQRALGVEVYEDVRAKAD</sequence>
<keyword evidence="1" id="KW-0472">Membrane</keyword>
<dbReference type="EMBL" id="CACVBS010000050">
    <property type="protein sequence ID" value="CAA7265631.1"/>
    <property type="molecule type" value="Genomic_DNA"/>
</dbReference>
<dbReference type="PANTHER" id="PTHR34292:SF2">
    <property type="entry name" value="OUTER SPORE WALL PROTEIN LDS1"/>
    <property type="match status" value="1"/>
</dbReference>
<organism evidence="2 3">
    <name type="scientific">Cyclocybe aegerita</name>
    <name type="common">Black poplar mushroom</name>
    <name type="synonym">Agrocybe aegerita</name>
    <dbReference type="NCBI Taxonomy" id="1973307"/>
    <lineage>
        <taxon>Eukaryota</taxon>
        <taxon>Fungi</taxon>
        <taxon>Dikarya</taxon>
        <taxon>Basidiomycota</taxon>
        <taxon>Agaricomycotina</taxon>
        <taxon>Agaricomycetes</taxon>
        <taxon>Agaricomycetidae</taxon>
        <taxon>Agaricales</taxon>
        <taxon>Agaricineae</taxon>
        <taxon>Bolbitiaceae</taxon>
        <taxon>Cyclocybe</taxon>
    </lineage>
</organism>
<accession>A0A8S0XTN2</accession>
<keyword evidence="1" id="KW-1133">Transmembrane helix</keyword>
<feature type="transmembrane region" description="Helical" evidence="1">
    <location>
        <begin position="313"/>
        <end position="333"/>
    </location>
</feature>
<keyword evidence="1" id="KW-0812">Transmembrane</keyword>
<dbReference type="InterPro" id="IPR052786">
    <property type="entry name" value="Spore_wall_assembly"/>
</dbReference>
<comment type="caution">
    <text evidence="2">The sequence shown here is derived from an EMBL/GenBank/DDBJ whole genome shotgun (WGS) entry which is preliminary data.</text>
</comment>
<proteinExistence type="predicted"/>
<feature type="transmembrane region" description="Helical" evidence="1">
    <location>
        <begin position="240"/>
        <end position="258"/>
    </location>
</feature>
<evidence type="ECO:0000313" key="3">
    <source>
        <dbReference type="Proteomes" id="UP000467700"/>
    </source>
</evidence>
<reference evidence="2 3" key="1">
    <citation type="submission" date="2020-01" db="EMBL/GenBank/DDBJ databases">
        <authorList>
            <person name="Gupta K D."/>
        </authorList>
    </citation>
    <scope>NUCLEOTIDE SEQUENCE [LARGE SCALE GENOMIC DNA]</scope>
</reference>
<protein>
    <submittedName>
        <fullName evidence="2">Uncharacterized protein</fullName>
    </submittedName>
</protein>
<gene>
    <name evidence="2" type="ORF">AAE3_LOCUS7967</name>
</gene>
<dbReference type="Proteomes" id="UP000467700">
    <property type="component" value="Unassembled WGS sequence"/>
</dbReference>
<name>A0A8S0XTN2_CYCAE</name>
<keyword evidence="3" id="KW-1185">Reference proteome</keyword>
<feature type="transmembrane region" description="Helical" evidence="1">
    <location>
        <begin position="168"/>
        <end position="192"/>
    </location>
</feature>
<evidence type="ECO:0000313" key="2">
    <source>
        <dbReference type="EMBL" id="CAA7265631.1"/>
    </source>
</evidence>
<evidence type="ECO:0000256" key="1">
    <source>
        <dbReference type="SAM" id="Phobius"/>
    </source>
</evidence>